<reference evidence="3" key="1">
    <citation type="journal article" date="2019" name="bioRxiv">
        <title>Genomics, evolutionary history and diagnostics of the Alternaria alternata species group including apple and Asian pear pathotypes.</title>
        <authorList>
            <person name="Armitage A.D."/>
            <person name="Cockerton H.M."/>
            <person name="Sreenivasaprasad S."/>
            <person name="Woodhall J.W."/>
            <person name="Lane C.R."/>
            <person name="Harrison R.J."/>
            <person name="Clarkson J.P."/>
        </authorList>
    </citation>
    <scope>NUCLEOTIDE SEQUENCE [LARGE SCALE GENOMIC DNA]</scope>
    <source>
        <strain evidence="3">FERA 1177</strain>
    </source>
</reference>
<protein>
    <recommendedName>
        <fullName evidence="1">Heterokaryon incompatibility domain-containing protein</fullName>
    </recommendedName>
</protein>
<dbReference type="PANTHER" id="PTHR24148">
    <property type="entry name" value="ANKYRIN REPEAT DOMAIN-CONTAINING PROTEIN 39 HOMOLOG-RELATED"/>
    <property type="match status" value="1"/>
</dbReference>
<accession>A0A4Q4MYJ2</accession>
<organism evidence="2 3">
    <name type="scientific">Alternaria alternata</name>
    <name type="common">Alternaria rot fungus</name>
    <name type="synonym">Torula alternata</name>
    <dbReference type="NCBI Taxonomy" id="5599"/>
    <lineage>
        <taxon>Eukaryota</taxon>
        <taxon>Fungi</taxon>
        <taxon>Dikarya</taxon>
        <taxon>Ascomycota</taxon>
        <taxon>Pezizomycotina</taxon>
        <taxon>Dothideomycetes</taxon>
        <taxon>Pleosporomycetidae</taxon>
        <taxon>Pleosporales</taxon>
        <taxon>Pleosporineae</taxon>
        <taxon>Pleosporaceae</taxon>
        <taxon>Alternaria</taxon>
        <taxon>Alternaria sect. Alternaria</taxon>
        <taxon>Alternaria alternata complex</taxon>
    </lineage>
</organism>
<dbReference type="Proteomes" id="UP000291422">
    <property type="component" value="Unassembled WGS sequence"/>
</dbReference>
<dbReference type="AlphaFoldDB" id="A0A4Q4MYJ2"/>
<dbReference type="PANTHER" id="PTHR24148:SF64">
    <property type="entry name" value="HETEROKARYON INCOMPATIBILITY DOMAIN-CONTAINING PROTEIN"/>
    <property type="match status" value="1"/>
</dbReference>
<dbReference type="InterPro" id="IPR052895">
    <property type="entry name" value="HetReg/Transcr_Mod"/>
</dbReference>
<evidence type="ECO:0000313" key="2">
    <source>
        <dbReference type="EMBL" id="RYN62696.1"/>
    </source>
</evidence>
<evidence type="ECO:0000313" key="3">
    <source>
        <dbReference type="Proteomes" id="UP000291422"/>
    </source>
</evidence>
<evidence type="ECO:0000259" key="1">
    <source>
        <dbReference type="Pfam" id="PF06985"/>
    </source>
</evidence>
<dbReference type="InterPro" id="IPR010730">
    <property type="entry name" value="HET"/>
</dbReference>
<dbReference type="Pfam" id="PF06985">
    <property type="entry name" value="HET"/>
    <property type="match status" value="1"/>
</dbReference>
<gene>
    <name evidence="2" type="ORF">AA0117_g12877</name>
</gene>
<feature type="domain" description="Heterokaryon incompatibility" evidence="1">
    <location>
        <begin position="69"/>
        <end position="172"/>
    </location>
</feature>
<sequence length="206" mass="23108">MSSNTYHDLHFSHRTESPKLAASHPKRYVHKKLRQTDAIRVLELLPGISGAVLSCRLFETDRSMSDGGYEALWYVWGNPVPACHLRDAESDSVLSITKNLYLALQALRYPDRSRILCVDAVCINQSDNDEKSHQVKNMDSGYTNTSMVIMWLDDGKFHEAVQQLHWLEESSEIDFSMAHPEPADFVDSIIAAIIVLSAANGLIGYG</sequence>
<dbReference type="EMBL" id="PDXD01000095">
    <property type="protein sequence ID" value="RYN62696.1"/>
    <property type="molecule type" value="Genomic_DNA"/>
</dbReference>
<name>A0A4Q4MYJ2_ALTAL</name>
<comment type="caution">
    <text evidence="2">The sequence shown here is derived from an EMBL/GenBank/DDBJ whole genome shotgun (WGS) entry which is preliminary data.</text>
</comment>
<proteinExistence type="predicted"/>